<feature type="region of interest" description="Disordered" evidence="8">
    <location>
        <begin position="1"/>
        <end position="38"/>
    </location>
</feature>
<dbReference type="Proteomes" id="UP000626092">
    <property type="component" value="Unassembled WGS sequence"/>
</dbReference>
<evidence type="ECO:0000313" key="11">
    <source>
        <dbReference type="Proteomes" id="UP000626092"/>
    </source>
</evidence>
<dbReference type="Gene3D" id="1.10.10.10">
    <property type="entry name" value="Winged helix-like DNA-binding domain superfamily/Winged helix DNA-binding domain"/>
    <property type="match status" value="1"/>
</dbReference>
<feature type="region of interest" description="Disordered" evidence="8">
    <location>
        <begin position="173"/>
        <end position="199"/>
    </location>
</feature>
<reference evidence="10" key="1">
    <citation type="submission" date="2019-11" db="EMBL/GenBank/DDBJ databases">
        <authorList>
            <person name="Liu Y."/>
            <person name="Hou J."/>
            <person name="Li T.-Q."/>
            <person name="Guan C.-H."/>
            <person name="Wu X."/>
            <person name="Wu H.-Z."/>
            <person name="Ling F."/>
            <person name="Zhang R."/>
            <person name="Shi X.-G."/>
            <person name="Ren J.-P."/>
            <person name="Chen E.-F."/>
            <person name="Sun J.-M."/>
        </authorList>
    </citation>
    <scope>NUCLEOTIDE SEQUENCE</scope>
    <source>
        <strain evidence="10">Adult_tree_wgs_1</strain>
        <tissue evidence="10">Leaves</tissue>
    </source>
</reference>
<feature type="domain" description="OB" evidence="9">
    <location>
        <begin position="72"/>
        <end position="145"/>
    </location>
</feature>
<dbReference type="FunFam" id="2.40.50.140:FF:000184">
    <property type="entry name" value="replication protein A 32 kDa subunit A-like"/>
    <property type="match status" value="1"/>
</dbReference>
<comment type="subcellular location">
    <subcellularLocation>
        <location evidence="1">Nucleus</location>
    </subcellularLocation>
</comment>
<dbReference type="Pfam" id="PF01336">
    <property type="entry name" value="tRNA_anti-codon"/>
    <property type="match status" value="1"/>
</dbReference>
<keyword evidence="5" id="KW-0233">DNA recombination</keyword>
<dbReference type="GO" id="GO:0006289">
    <property type="term" value="P:nucleotide-excision repair"/>
    <property type="evidence" value="ECO:0007669"/>
    <property type="project" value="TreeGrafter"/>
</dbReference>
<accession>A0A834GYT6</accession>
<dbReference type="AlphaFoldDB" id="A0A834GYT6"/>
<dbReference type="Gene3D" id="2.40.50.140">
    <property type="entry name" value="Nucleic acid-binding proteins"/>
    <property type="match status" value="1"/>
</dbReference>
<evidence type="ECO:0000256" key="4">
    <source>
        <dbReference type="ARBA" id="ARBA00023125"/>
    </source>
</evidence>
<evidence type="ECO:0000256" key="7">
    <source>
        <dbReference type="ARBA" id="ARBA00023242"/>
    </source>
</evidence>
<dbReference type="GO" id="GO:0000781">
    <property type="term" value="C:chromosome, telomeric region"/>
    <property type="evidence" value="ECO:0007669"/>
    <property type="project" value="TreeGrafter"/>
</dbReference>
<dbReference type="InterPro" id="IPR040260">
    <property type="entry name" value="RFA2-like"/>
</dbReference>
<keyword evidence="7" id="KW-0539">Nucleus</keyword>
<dbReference type="PANTHER" id="PTHR13989:SF34">
    <property type="entry name" value="REPLICATION PROTEIN A 32 KDA SUBUNIT A"/>
    <property type="match status" value="1"/>
</dbReference>
<dbReference type="InterPro" id="IPR012340">
    <property type="entry name" value="NA-bd_OB-fold"/>
</dbReference>
<evidence type="ECO:0000256" key="5">
    <source>
        <dbReference type="ARBA" id="ARBA00023172"/>
    </source>
</evidence>
<evidence type="ECO:0000256" key="2">
    <source>
        <dbReference type="ARBA" id="ARBA00022705"/>
    </source>
</evidence>
<name>A0A834GYT6_RHOSS</name>
<dbReference type="GO" id="GO:0035861">
    <property type="term" value="C:site of double-strand break"/>
    <property type="evidence" value="ECO:0007669"/>
    <property type="project" value="TreeGrafter"/>
</dbReference>
<protein>
    <recommendedName>
        <fullName evidence="9">OB domain-containing protein</fullName>
    </recommendedName>
</protein>
<evidence type="ECO:0000256" key="8">
    <source>
        <dbReference type="SAM" id="MobiDB-lite"/>
    </source>
</evidence>
<evidence type="ECO:0000256" key="3">
    <source>
        <dbReference type="ARBA" id="ARBA00022763"/>
    </source>
</evidence>
<dbReference type="InterPro" id="IPR014646">
    <property type="entry name" value="Rfa2/RPA32"/>
</dbReference>
<keyword evidence="4" id="KW-0238">DNA-binding</keyword>
<sequence length="255" mass="28160">MYSSQFDANSAFNGGGFTSSQSTQPSDHGSSPAKGRDTYGLVPVTVKQISEASDSGDDKSNFIISGVDVANVTLIGMVSKKAERVTDVSFTIDDGTGQIHCNRWINEAFDTKEMEDIQDGIYVRVNGRLKIFKGSKQLVAFSVRPVTNFDELTFHFVECIHFQVQNSRTKLQGDATTQSYSVTPSTNTASRDGYQSTPPNHFSGQFSVEGLKGFDQMVLDYLQQPSNFESIRTLEEEGMIYSTIDEFHFKSTTSV</sequence>
<dbReference type="PIRSF" id="PIRSF036949">
    <property type="entry name" value="RPA32"/>
    <property type="match status" value="1"/>
</dbReference>
<dbReference type="CDD" id="cd04478">
    <property type="entry name" value="RPA2_DBD_D"/>
    <property type="match status" value="1"/>
</dbReference>
<dbReference type="GO" id="GO:0000724">
    <property type="term" value="P:double-strand break repair via homologous recombination"/>
    <property type="evidence" value="ECO:0007669"/>
    <property type="project" value="TreeGrafter"/>
</dbReference>
<dbReference type="InterPro" id="IPR004365">
    <property type="entry name" value="NA-bd_OB_tRNA"/>
</dbReference>
<dbReference type="PANTHER" id="PTHR13989">
    <property type="entry name" value="REPLICATION PROTEIN A-RELATED"/>
    <property type="match status" value="1"/>
</dbReference>
<dbReference type="SUPFAM" id="SSF50249">
    <property type="entry name" value="Nucleic acid-binding proteins"/>
    <property type="match status" value="1"/>
</dbReference>
<feature type="compositionally biased region" description="Polar residues" evidence="8">
    <location>
        <begin position="1"/>
        <end position="29"/>
    </location>
</feature>
<keyword evidence="11" id="KW-1185">Reference proteome</keyword>
<dbReference type="GO" id="GO:0003697">
    <property type="term" value="F:single-stranded DNA binding"/>
    <property type="evidence" value="ECO:0007669"/>
    <property type="project" value="TreeGrafter"/>
</dbReference>
<dbReference type="OrthoDB" id="25571at2759"/>
<organism evidence="10 11">
    <name type="scientific">Rhododendron simsii</name>
    <name type="common">Sims's rhododendron</name>
    <dbReference type="NCBI Taxonomy" id="118357"/>
    <lineage>
        <taxon>Eukaryota</taxon>
        <taxon>Viridiplantae</taxon>
        <taxon>Streptophyta</taxon>
        <taxon>Embryophyta</taxon>
        <taxon>Tracheophyta</taxon>
        <taxon>Spermatophyta</taxon>
        <taxon>Magnoliopsida</taxon>
        <taxon>eudicotyledons</taxon>
        <taxon>Gunneridae</taxon>
        <taxon>Pentapetalae</taxon>
        <taxon>asterids</taxon>
        <taxon>Ericales</taxon>
        <taxon>Ericaceae</taxon>
        <taxon>Ericoideae</taxon>
        <taxon>Rhodoreae</taxon>
        <taxon>Rhododendron</taxon>
    </lineage>
</organism>
<evidence type="ECO:0000313" key="10">
    <source>
        <dbReference type="EMBL" id="KAF7138602.1"/>
    </source>
</evidence>
<proteinExistence type="predicted"/>
<keyword evidence="6" id="KW-0234">DNA repair</keyword>
<keyword evidence="2" id="KW-0235">DNA replication</keyword>
<gene>
    <name evidence="10" type="ORF">RHSIM_Rhsim07G0137300</name>
</gene>
<evidence type="ECO:0000259" key="9">
    <source>
        <dbReference type="Pfam" id="PF01336"/>
    </source>
</evidence>
<keyword evidence="3" id="KW-0227">DNA damage</keyword>
<dbReference type="InterPro" id="IPR036388">
    <property type="entry name" value="WH-like_DNA-bd_sf"/>
</dbReference>
<comment type="caution">
    <text evidence="10">The sequence shown here is derived from an EMBL/GenBank/DDBJ whole genome shotgun (WGS) entry which is preliminary data.</text>
</comment>
<evidence type="ECO:0000256" key="1">
    <source>
        <dbReference type="ARBA" id="ARBA00004123"/>
    </source>
</evidence>
<dbReference type="GO" id="GO:0006260">
    <property type="term" value="P:DNA replication"/>
    <property type="evidence" value="ECO:0007669"/>
    <property type="project" value="UniProtKB-KW"/>
</dbReference>
<evidence type="ECO:0000256" key="6">
    <source>
        <dbReference type="ARBA" id="ARBA00023204"/>
    </source>
</evidence>
<dbReference type="GO" id="GO:0005662">
    <property type="term" value="C:DNA replication factor A complex"/>
    <property type="evidence" value="ECO:0007669"/>
    <property type="project" value="TreeGrafter"/>
</dbReference>
<dbReference type="EMBL" id="WJXA01000007">
    <property type="protein sequence ID" value="KAF7138602.1"/>
    <property type="molecule type" value="Genomic_DNA"/>
</dbReference>